<dbReference type="EC" id="2.7.13.3" evidence="2"/>
<keyword evidence="3" id="KW-0597">Phosphoprotein</keyword>
<feature type="region of interest" description="Disordered" evidence="9">
    <location>
        <begin position="405"/>
        <end position="442"/>
    </location>
</feature>
<dbReference type="CDD" id="cd00082">
    <property type="entry name" value="HisKA"/>
    <property type="match status" value="1"/>
</dbReference>
<comment type="caution">
    <text evidence="12">The sequence shown here is derived from an EMBL/GenBank/DDBJ whole genome shotgun (WGS) entry which is preliminary data.</text>
</comment>
<evidence type="ECO:0000313" key="12">
    <source>
        <dbReference type="EMBL" id="KAG2224311.1"/>
    </source>
</evidence>
<evidence type="ECO:0000256" key="8">
    <source>
        <dbReference type="ARBA" id="ARBA00023012"/>
    </source>
</evidence>
<dbReference type="Gene3D" id="3.30.565.10">
    <property type="entry name" value="Histidine kinase-like ATPase, C-terminal domain"/>
    <property type="match status" value="1"/>
</dbReference>
<evidence type="ECO:0000313" key="13">
    <source>
        <dbReference type="Proteomes" id="UP000646827"/>
    </source>
</evidence>
<dbReference type="InterPro" id="IPR005467">
    <property type="entry name" value="His_kinase_dom"/>
</dbReference>
<dbReference type="InterPro" id="IPR041664">
    <property type="entry name" value="AAA_16"/>
</dbReference>
<dbReference type="PANTHER" id="PTHR45339">
    <property type="entry name" value="HYBRID SIGNAL TRANSDUCTION HISTIDINE KINASE J"/>
    <property type="match status" value="1"/>
</dbReference>
<dbReference type="InterPro" id="IPR011009">
    <property type="entry name" value="Kinase-like_dom_sf"/>
</dbReference>
<dbReference type="Gene3D" id="3.30.450.40">
    <property type="match status" value="1"/>
</dbReference>
<feature type="region of interest" description="Disordered" evidence="9">
    <location>
        <begin position="860"/>
        <end position="879"/>
    </location>
</feature>
<dbReference type="SUPFAM" id="SSF52540">
    <property type="entry name" value="P-loop containing nucleoside triphosphate hydrolases"/>
    <property type="match status" value="1"/>
</dbReference>
<comment type="catalytic activity">
    <reaction evidence="1">
        <text>ATP + protein L-histidine = ADP + protein N-phospho-L-histidine.</text>
        <dbReference type="EC" id="2.7.13.3"/>
    </reaction>
</comment>
<dbReference type="Pfam" id="PF13191">
    <property type="entry name" value="AAA_16"/>
    <property type="match status" value="1"/>
</dbReference>
<evidence type="ECO:0000256" key="3">
    <source>
        <dbReference type="ARBA" id="ARBA00022553"/>
    </source>
</evidence>
<feature type="compositionally biased region" description="Low complexity" evidence="9">
    <location>
        <begin position="868"/>
        <end position="879"/>
    </location>
</feature>
<dbReference type="GO" id="GO:0000155">
    <property type="term" value="F:phosphorelay sensor kinase activity"/>
    <property type="evidence" value="ECO:0007669"/>
    <property type="project" value="InterPro"/>
</dbReference>
<feature type="non-terminal residue" evidence="12">
    <location>
        <position position="2129"/>
    </location>
</feature>
<dbReference type="PRINTS" id="PR00344">
    <property type="entry name" value="BCTRLSENSOR"/>
</dbReference>
<evidence type="ECO:0000256" key="6">
    <source>
        <dbReference type="ARBA" id="ARBA00022777"/>
    </source>
</evidence>
<evidence type="ECO:0000256" key="2">
    <source>
        <dbReference type="ARBA" id="ARBA00012438"/>
    </source>
</evidence>
<dbReference type="CDD" id="cd16922">
    <property type="entry name" value="HATPase_EvgS-ArcB-TorS-like"/>
    <property type="match status" value="1"/>
</dbReference>
<dbReference type="EMBL" id="JAEPRB010000045">
    <property type="protein sequence ID" value="KAG2224311.1"/>
    <property type="molecule type" value="Genomic_DNA"/>
</dbReference>
<dbReference type="InterPro" id="IPR003661">
    <property type="entry name" value="HisK_dim/P_dom"/>
</dbReference>
<sequence length="2129" mass="240957">MSTSESSSSISNTDLSTFPITSSANLPYIKGYHFMNTISCSRHYENVEIISGYKISNKSSVVGKVSPSSLQLEREFYIMKKLYQYIDGSSYLVRPLEYLSCPNGLAVAIYSDDGQNHYSSNRQSEISEKGFNTQKYESGSLCRTLGTFLRFAIKCLTCLEYIHKHNVIHGEICPSAFQWNGVDGDPVKLWNFGSGSKSLESFFTTENWRKTTNNKDSMEQLQNRLMYMSPEQTGRTTYAPDHRSDIYSLGIMLFTLLTGQNPFDGGPLEILHAILSRKLPLIHEQHFEVPQIVSRIIEKMTNKSPGDRYTSAHGVKHDLQECLKLLTSTQKSSTADVSIPLFTLAQHDIASIFTLPKTVYGRQDVLSEISFFIDRCATQYNPSRFSHRAKLSTDEIHSQTIATTAQEGVTNEISGHLSDTNSTRGTGEGYASSSVSSQRGHCSSGNLIASNTLTSTGSKKESFNNSKTSSCVTIVGVYGPGGIGKSTLFTEVQPTARQYGYVAVSKFDSRNKVPYSALAKVLSYILQQILSESEDDIRLFYDHLKVSLGVQYSNIGLMTDFVPELNSLLKLEEEIELKSVGNEIGTDSSTGHKMDDMETRTRFHNLYIEIFRAITYWRMTTLFLDDLHQADEPSLELMESLITSRIQLLIFMSYRDQEITKQFEKNILGSSVADIYLIHVEALGMDSLIDFICDSLHRSHNDIINRNIVSPLAEIIFNQTQGNVFYVRQLLQTLERKQLIYYDWEINEWCFDLQEIKNSSILDNSNSFDSQQLDFMVDRLRELPPAGRVILKWASFVGDTFSWNTVRSLVLEDIDNCYEEVQGNDHNDDDGDNDQYSTSTTADNSAESISEWTIQQNSNDKRKPFYRTKSSTSTIASTTSNDPISGLQAVLQEGYIMSIGIDEFKWSHDRISQAASELVNPATRAKMHLKIAQHMMKEKYTDSFLLADHLLKCVDLLLNMDNKQQYRDILIHAGNKGRASGAHQMAFAYFMCAVQLGDLEAQWIDDDKYHTTLSLYNNVAALSWSVAQYDTTEELLETIFKHSRTPSDRIYAYRVQARYFFGIQQHAKGIEALYRCMDEFSDERSRIDTSKEELIKLYNEIETLVETQGVDYLLKLPMCDDPSFIGALGVMEELLTMAYWSERKLEMYYWAVRILKLSFTRGPVGSTSSACVFAGVGYTVLCQNYTFAEKIGSIGISLTDQQGTAQEKGLAYWWRASFSAGDRIFAAFNSVDLGQLMFYSGHHTADVLHDAEQRYDEIHTWSPNIDPNSLIMCIIRTTKALQGQTYIDTPYVFDGDDGFTDSHFLTESCLHIYIQCIRHTRMMLFYFSLALIEKCRHDPTQKEKYFAQVRVNQEYIHEYMVHSPINFSMYWTLIEAELIGFSETPSAILQASRLYEDALNQAREGNWYFELCIIHEYTGDFYYRTGFQNIAYCLIKKTIDMYLNHGSYGKARHVSTKFSKLLIDFDDSKAEPRDIGIQTDILSFSHGRQTPPNDWNNGYEKFVQQQNPNNSSSIYANNVAYVEESIPPVTTEQTLQCLDIIDMASILKSSHVISSEVRFDRLLISMMDIIFENSGADRGAIIVREEKYGVCAYGCQNEQVATYDPPKPLDDADELVPCKIINHTIHTGESIFIYNVKKDTRFAVGPWFKRTSEKSVICMPITHKSRTMGCLVIEGAVGAFTQRHVTVLSLLCQQMGISTSNASLFKSVQRATMANIRMIEMQKQALEEARRSREAAVRATRLREIFLANMSHEIRTPFAGFYGMISLLSETELDPEQHDLVHTAKESCEMLLRLIDDLLNFSKLQAGKVALDLSEVVIEDVITDVVEMLIAIALQKKLNIVYEIMPDVPLIVITDGNRLRQIIINLLGNAIKFTHEGEIKIRCSIDKDGETTCVKENDQNEVSLLFEVIDSGIGISDEQRKALFVPFSQVDGSTTRKYGGTGLGLSICLQLVRLMSGEINVKSELSKGSTFFFNIRVTPVPVEQYKSSSYKQITELLKDVRDTRILVADKHASTTTLVKQLLPGTVVDGVSSVQELLSCNLKNYSVIVIGLFLSLDSKSPARVDRIKQFLERGQCVLVMHYPTNLVGEILGNSNINNNNQRDTNTLQPQDRKTRTDHLISVLDDNNSLI</sequence>
<keyword evidence="4" id="KW-0808">Transferase</keyword>
<dbReference type="Gene3D" id="1.10.510.10">
    <property type="entry name" value="Transferase(Phosphotransferase) domain 1"/>
    <property type="match status" value="1"/>
</dbReference>
<dbReference type="SMART" id="SM00220">
    <property type="entry name" value="S_TKc"/>
    <property type="match status" value="1"/>
</dbReference>
<evidence type="ECO:0000256" key="9">
    <source>
        <dbReference type="SAM" id="MobiDB-lite"/>
    </source>
</evidence>
<dbReference type="Pfam" id="PF00512">
    <property type="entry name" value="HisKA"/>
    <property type="match status" value="1"/>
</dbReference>
<dbReference type="SMART" id="SM00388">
    <property type="entry name" value="HisKA"/>
    <property type="match status" value="1"/>
</dbReference>
<dbReference type="Pfam" id="PF00069">
    <property type="entry name" value="Pkinase"/>
    <property type="match status" value="1"/>
</dbReference>
<gene>
    <name evidence="12" type="ORF">INT45_012880</name>
</gene>
<dbReference type="PROSITE" id="PS50011">
    <property type="entry name" value="PROTEIN_KINASE_DOM"/>
    <property type="match status" value="1"/>
</dbReference>
<feature type="region of interest" description="Disordered" evidence="9">
    <location>
        <begin position="820"/>
        <end position="854"/>
    </location>
</feature>
<dbReference type="FunFam" id="1.10.287.130:FF:000002">
    <property type="entry name" value="Two-component osmosensing histidine kinase"/>
    <property type="match status" value="1"/>
</dbReference>
<reference evidence="12 13" key="1">
    <citation type="submission" date="2020-12" db="EMBL/GenBank/DDBJ databases">
        <title>Metabolic potential, ecology and presence of endohyphal bacteria is reflected in genomic diversity of Mucoromycotina.</title>
        <authorList>
            <person name="Muszewska A."/>
            <person name="Okrasinska A."/>
            <person name="Steczkiewicz K."/>
            <person name="Drgas O."/>
            <person name="Orlowska M."/>
            <person name="Perlinska-Lenart U."/>
            <person name="Aleksandrzak-Piekarczyk T."/>
            <person name="Szatraj K."/>
            <person name="Zielenkiewicz U."/>
            <person name="Pilsyk S."/>
            <person name="Malc E."/>
            <person name="Mieczkowski P."/>
            <person name="Kruszewska J.S."/>
            <person name="Biernat P."/>
            <person name="Pawlowska J."/>
        </authorList>
    </citation>
    <scope>NUCLEOTIDE SEQUENCE [LARGE SCALE GENOMIC DNA]</scope>
    <source>
        <strain evidence="12 13">CBS 142.35</strain>
    </source>
</reference>
<dbReference type="Pfam" id="PF13185">
    <property type="entry name" value="GAF_2"/>
    <property type="match status" value="1"/>
</dbReference>
<dbReference type="InterPro" id="IPR000719">
    <property type="entry name" value="Prot_kinase_dom"/>
</dbReference>
<dbReference type="InterPro" id="IPR003018">
    <property type="entry name" value="GAF"/>
</dbReference>
<dbReference type="SMART" id="SM00387">
    <property type="entry name" value="HATPase_c"/>
    <property type="match status" value="1"/>
</dbReference>
<evidence type="ECO:0000259" key="11">
    <source>
        <dbReference type="PROSITE" id="PS50109"/>
    </source>
</evidence>
<dbReference type="PROSITE" id="PS50109">
    <property type="entry name" value="HIS_KIN"/>
    <property type="match status" value="1"/>
</dbReference>
<feature type="domain" description="Histidine kinase" evidence="11">
    <location>
        <begin position="1749"/>
        <end position="1979"/>
    </location>
</feature>
<feature type="compositionally biased region" description="Polar residues" evidence="9">
    <location>
        <begin position="835"/>
        <end position="854"/>
    </location>
</feature>
<dbReference type="SUPFAM" id="SSF47384">
    <property type="entry name" value="Homodimeric domain of signal transducing histidine kinase"/>
    <property type="match status" value="1"/>
</dbReference>
<proteinExistence type="predicted"/>
<organism evidence="12 13">
    <name type="scientific">Circinella minor</name>
    <dbReference type="NCBI Taxonomy" id="1195481"/>
    <lineage>
        <taxon>Eukaryota</taxon>
        <taxon>Fungi</taxon>
        <taxon>Fungi incertae sedis</taxon>
        <taxon>Mucoromycota</taxon>
        <taxon>Mucoromycotina</taxon>
        <taxon>Mucoromycetes</taxon>
        <taxon>Mucorales</taxon>
        <taxon>Lichtheimiaceae</taxon>
        <taxon>Circinella</taxon>
    </lineage>
</organism>
<dbReference type="GO" id="GO:0005524">
    <property type="term" value="F:ATP binding"/>
    <property type="evidence" value="ECO:0007669"/>
    <property type="project" value="UniProtKB-KW"/>
</dbReference>
<keyword evidence="7" id="KW-0067">ATP-binding</keyword>
<accession>A0A8H7S9Z1</accession>
<keyword evidence="5" id="KW-0547">Nucleotide-binding</keyword>
<dbReference type="InterPro" id="IPR027417">
    <property type="entry name" value="P-loop_NTPase"/>
</dbReference>
<keyword evidence="8" id="KW-0902">Two-component regulatory system</keyword>
<keyword evidence="13" id="KW-1185">Reference proteome</keyword>
<name>A0A8H7S9Z1_9FUNG</name>
<dbReference type="Proteomes" id="UP000646827">
    <property type="component" value="Unassembled WGS sequence"/>
</dbReference>
<dbReference type="SUPFAM" id="SSF55874">
    <property type="entry name" value="ATPase domain of HSP90 chaperone/DNA topoisomerase II/histidine kinase"/>
    <property type="match status" value="1"/>
</dbReference>
<evidence type="ECO:0000256" key="1">
    <source>
        <dbReference type="ARBA" id="ARBA00000085"/>
    </source>
</evidence>
<dbReference type="Gene3D" id="1.10.287.130">
    <property type="match status" value="1"/>
</dbReference>
<dbReference type="PANTHER" id="PTHR45339:SF5">
    <property type="entry name" value="HISTIDINE KINASE"/>
    <property type="match status" value="1"/>
</dbReference>
<dbReference type="OrthoDB" id="60033at2759"/>
<feature type="domain" description="Protein kinase" evidence="10">
    <location>
        <begin position="1"/>
        <end position="320"/>
    </location>
</feature>
<evidence type="ECO:0000256" key="7">
    <source>
        <dbReference type="ARBA" id="ARBA00022840"/>
    </source>
</evidence>
<dbReference type="FunFam" id="3.30.565.10:FF:000010">
    <property type="entry name" value="Sensor histidine kinase RcsC"/>
    <property type="match status" value="1"/>
</dbReference>
<keyword evidence="6" id="KW-0418">Kinase</keyword>
<dbReference type="SMART" id="SM00065">
    <property type="entry name" value="GAF"/>
    <property type="match status" value="1"/>
</dbReference>
<evidence type="ECO:0000259" key="10">
    <source>
        <dbReference type="PROSITE" id="PS50011"/>
    </source>
</evidence>
<dbReference type="InterPro" id="IPR036097">
    <property type="entry name" value="HisK_dim/P_sf"/>
</dbReference>
<dbReference type="InterPro" id="IPR004358">
    <property type="entry name" value="Sig_transdc_His_kin-like_C"/>
</dbReference>
<dbReference type="Pfam" id="PF02518">
    <property type="entry name" value="HATPase_c"/>
    <property type="match status" value="1"/>
</dbReference>
<evidence type="ECO:0000256" key="4">
    <source>
        <dbReference type="ARBA" id="ARBA00022679"/>
    </source>
</evidence>
<dbReference type="InterPro" id="IPR029016">
    <property type="entry name" value="GAF-like_dom_sf"/>
</dbReference>
<protein>
    <recommendedName>
        <fullName evidence="2">histidine kinase</fullName>
        <ecNumber evidence="2">2.7.13.3</ecNumber>
    </recommendedName>
</protein>
<dbReference type="InterPro" id="IPR036890">
    <property type="entry name" value="HATPase_C_sf"/>
</dbReference>
<dbReference type="InterPro" id="IPR003594">
    <property type="entry name" value="HATPase_dom"/>
</dbReference>
<evidence type="ECO:0000256" key="5">
    <source>
        <dbReference type="ARBA" id="ARBA00022741"/>
    </source>
</evidence>
<dbReference type="SUPFAM" id="SSF55781">
    <property type="entry name" value="GAF domain-like"/>
    <property type="match status" value="1"/>
</dbReference>
<dbReference type="SUPFAM" id="SSF56112">
    <property type="entry name" value="Protein kinase-like (PK-like)"/>
    <property type="match status" value="1"/>
</dbReference>